<accession>A0A1W5PVL7</accession>
<sequence>MPRYYRRRYSRRTFRKRNWSSNVITSSSSFTLPSSSTYGAGSAICLNPVQTVTTVSQPFTVKNVKLSISLISSSTNAVQNAIVALCYVPQGYSVTYATLQEHPEWLMAVKYIGEPEVGTRQDYDNMKPFQVSTRLARKLQTGDSVQLCMFAKNNTKQQQTINLKFMAQWWTCAN</sequence>
<evidence type="ECO:0000313" key="2">
    <source>
        <dbReference type="Proteomes" id="UP000271013"/>
    </source>
</evidence>
<evidence type="ECO:0000313" key="1">
    <source>
        <dbReference type="EMBL" id="APG55805.1"/>
    </source>
</evidence>
<reference evidence="1 2" key="1">
    <citation type="submission" date="2015-11" db="EMBL/GenBank/DDBJ databases">
        <title>Gut virome of resus macaques with acute and chronic diarrhea versus healthy controlls.</title>
        <authorList>
            <person name="Kapusinszky B."/>
            <person name="Ardeshir A."/>
            <person name="Mulvaney U."/>
            <person name="Deng X."/>
            <person name="Delwart E.L."/>
        </authorList>
    </citation>
    <scope>NUCLEOTIDE SEQUENCE [LARGE SCALE GENOMIC DNA]</scope>
    <source>
        <strain evidence="1">Cg6319</strain>
    </source>
</reference>
<proteinExistence type="predicted"/>
<name>A0A1W5PVL7_9VIRU</name>
<dbReference type="EMBL" id="KU043415">
    <property type="protein sequence ID" value="APG55805.1"/>
    <property type="molecule type" value="Genomic_DNA"/>
</dbReference>
<protein>
    <submittedName>
        <fullName evidence="1">Uncharacterized protein</fullName>
    </submittedName>
</protein>
<organism evidence="1 2">
    <name type="scientific">Circular ssDNA virus sp</name>
    <dbReference type="NCBI Taxonomy" id="2805939"/>
    <lineage>
        <taxon>Viruses</taxon>
    </lineage>
</organism>
<keyword evidence="2" id="KW-1185">Reference proteome</keyword>
<dbReference type="Proteomes" id="UP000271013">
    <property type="component" value="Segment"/>
</dbReference>